<evidence type="ECO:0000256" key="1">
    <source>
        <dbReference type="SAM" id="MobiDB-lite"/>
    </source>
</evidence>
<keyword evidence="2" id="KW-0812">Transmembrane</keyword>
<comment type="caution">
    <text evidence="4">The sequence shown here is derived from an EMBL/GenBank/DDBJ whole genome shotgun (WGS) entry which is preliminary data.</text>
</comment>
<keyword evidence="5" id="KW-1185">Reference proteome</keyword>
<reference evidence="4 5" key="1">
    <citation type="submission" date="2022-11" db="EMBL/GenBank/DDBJ databases">
        <title>Minimal conservation of predation-associated metabolite biosynthetic gene clusters underscores biosynthetic potential of Myxococcota including descriptions for ten novel species: Archangium lansinium sp. nov., Myxococcus landrumus sp. nov., Nannocystis bai.</title>
        <authorList>
            <person name="Ahearne A."/>
            <person name="Stevens C."/>
            <person name="Dowd S."/>
        </authorList>
    </citation>
    <scope>NUCLEOTIDE SEQUENCE [LARGE SCALE GENOMIC DNA]</scope>
    <source>
        <strain evidence="4 5">BB15-2</strain>
    </source>
</reference>
<keyword evidence="2" id="KW-0472">Membrane</keyword>
<feature type="chain" id="PRO_5045093102" evidence="3">
    <location>
        <begin position="28"/>
        <end position="296"/>
    </location>
</feature>
<protein>
    <submittedName>
        <fullName evidence="4">Uncharacterized protein</fullName>
    </submittedName>
</protein>
<feature type="transmembrane region" description="Helical" evidence="2">
    <location>
        <begin position="245"/>
        <end position="267"/>
    </location>
</feature>
<evidence type="ECO:0000313" key="5">
    <source>
        <dbReference type="Proteomes" id="UP001221686"/>
    </source>
</evidence>
<dbReference type="EMBL" id="JAQNDL010000002">
    <property type="protein sequence ID" value="MDC0718876.1"/>
    <property type="molecule type" value="Genomic_DNA"/>
</dbReference>
<accession>A0ABT5E2C5</accession>
<sequence length="296" mass="30290">MKHATRPSRVLSLVTALALLAPPPALAAPAQDAKALAAFESGFNEGQAKFDRGEHLEAARTWIAAAANLKETNAHRDNRTAVYEYVVDAFTRGLQGETQPEALREAAQALDAYCDGFTRAYGTETPLSPKIVAARDEFKQRLANAEAAAAAAAAPVDPTPEGPEDLPPPPPPDETRGAGKPWKGLAIGGGVMIGLGVGAAVVAGFGAARGKSLAKEVDDPANMCVIAMPSPSCQDLLDRGKAANAMGVAGVVLAPLLLGAGVALLAVGLKRRSRANTAFAPALAPGFAGLSLRGSF</sequence>
<organism evidence="4 5">
    <name type="scientific">Nannocystis bainbridge</name>
    <dbReference type="NCBI Taxonomy" id="2995303"/>
    <lineage>
        <taxon>Bacteria</taxon>
        <taxon>Pseudomonadati</taxon>
        <taxon>Myxococcota</taxon>
        <taxon>Polyangia</taxon>
        <taxon>Nannocystales</taxon>
        <taxon>Nannocystaceae</taxon>
        <taxon>Nannocystis</taxon>
    </lineage>
</organism>
<keyword evidence="3" id="KW-0732">Signal</keyword>
<evidence type="ECO:0000256" key="3">
    <source>
        <dbReference type="SAM" id="SignalP"/>
    </source>
</evidence>
<feature type="compositionally biased region" description="Pro residues" evidence="1">
    <location>
        <begin position="157"/>
        <end position="172"/>
    </location>
</feature>
<gene>
    <name evidence="4" type="ORF">POL25_18375</name>
</gene>
<evidence type="ECO:0000256" key="2">
    <source>
        <dbReference type="SAM" id="Phobius"/>
    </source>
</evidence>
<keyword evidence="2" id="KW-1133">Transmembrane helix</keyword>
<dbReference type="Proteomes" id="UP001221686">
    <property type="component" value="Unassembled WGS sequence"/>
</dbReference>
<proteinExistence type="predicted"/>
<evidence type="ECO:0000313" key="4">
    <source>
        <dbReference type="EMBL" id="MDC0718876.1"/>
    </source>
</evidence>
<feature type="region of interest" description="Disordered" evidence="1">
    <location>
        <begin position="149"/>
        <end position="180"/>
    </location>
</feature>
<name>A0ABT5E2C5_9BACT</name>
<dbReference type="RefSeq" id="WP_272087385.1">
    <property type="nucleotide sequence ID" value="NZ_JAQNDL010000002.1"/>
</dbReference>
<feature type="signal peptide" evidence="3">
    <location>
        <begin position="1"/>
        <end position="27"/>
    </location>
</feature>